<feature type="compositionally biased region" description="Polar residues" evidence="2">
    <location>
        <begin position="83"/>
        <end position="125"/>
    </location>
</feature>
<evidence type="ECO:0000256" key="1">
    <source>
        <dbReference type="SAM" id="Coils"/>
    </source>
</evidence>
<keyword evidence="1" id="KW-0175">Coiled coil</keyword>
<sequence length="614" mass="66524">MVSTHDPSPLRQNLNNLSNFGLFDNPWSSIASEDTGTKKSTTAKSIVERVNGLRAKGNLNSPSLDPKLNRTPSDTDRRAFSGSALNSGTKNSFAPTGASDSPSTSNFTKSETGKSQIKSFSSRESTFPMPSYDVPAATDSSFFSILHRTGANVSSVKGHKFPFTFKPDASATHTVDSTSAPKAPSPFNSSSPLSQENGLAENFQDLPFKFSEAHPPRAKVIPEPMTGPKSFIPTYDVSSTKGTNPTPDTVASNAYTTPFTASPTSAAFQSRTDHFQATTKSPGTSPFSFTLPNNIANLDTSDHYGRSDRLRGLNAFSSQPHTIPPLAKDDAYYTSLFFPEINIPSFLSNSAESPAYSKTDASTFAPTSSSDEKRTTDLGSTVRKANVKSGPTSSSTSFDPLSKLKESELAELFKVLPFHLSRTYPPSPSRAEKGPATSSVHAVPAIKRKPSPGDYRYASERSAETDSSPTSNSKTNDTVPASGVDSELLEREKQRTLELEKELVSVKGQLTRLEIDLVRKESEIEGLREEKGKLVHENAEVREELAKSKRERSILEERLARTEEKVAELEGGIVELEDVIVDCGETIMMKDRELEKVKAGKKALEDGLNALVAV</sequence>
<evidence type="ECO:0000313" key="4">
    <source>
        <dbReference type="Proteomes" id="UP001498398"/>
    </source>
</evidence>
<feature type="compositionally biased region" description="Polar residues" evidence="2">
    <location>
        <begin position="389"/>
        <end position="399"/>
    </location>
</feature>
<comment type="caution">
    <text evidence="3">The sequence shown here is derived from an EMBL/GenBank/DDBJ whole genome shotgun (WGS) entry which is preliminary data.</text>
</comment>
<feature type="region of interest" description="Disordered" evidence="2">
    <location>
        <begin position="170"/>
        <end position="197"/>
    </location>
</feature>
<feature type="compositionally biased region" description="Polar residues" evidence="2">
    <location>
        <begin position="171"/>
        <end position="197"/>
    </location>
</feature>
<accession>A0ABR1J8K6</accession>
<gene>
    <name evidence="3" type="ORF">VKT23_012392</name>
</gene>
<evidence type="ECO:0000313" key="3">
    <source>
        <dbReference type="EMBL" id="KAK7451713.1"/>
    </source>
</evidence>
<proteinExistence type="predicted"/>
<feature type="region of interest" description="Disordered" evidence="2">
    <location>
        <begin position="53"/>
        <end position="126"/>
    </location>
</feature>
<protein>
    <submittedName>
        <fullName evidence="3">Uncharacterized protein</fullName>
    </submittedName>
</protein>
<feature type="compositionally biased region" description="Polar residues" evidence="2">
    <location>
        <begin position="359"/>
        <end position="369"/>
    </location>
</feature>
<feature type="region of interest" description="Disordered" evidence="2">
    <location>
        <begin position="425"/>
        <end position="488"/>
    </location>
</feature>
<feature type="region of interest" description="Disordered" evidence="2">
    <location>
        <begin position="357"/>
        <end position="400"/>
    </location>
</feature>
<dbReference type="Proteomes" id="UP001498398">
    <property type="component" value="Unassembled WGS sequence"/>
</dbReference>
<reference evidence="3 4" key="1">
    <citation type="submission" date="2024-01" db="EMBL/GenBank/DDBJ databases">
        <title>A draft genome for the cacao thread blight pathogen Marasmiellus scandens.</title>
        <authorList>
            <person name="Baruah I.K."/>
            <person name="Leung J."/>
            <person name="Bukari Y."/>
            <person name="Amoako-Attah I."/>
            <person name="Meinhardt L.W."/>
            <person name="Bailey B.A."/>
            <person name="Cohen S.P."/>
        </authorList>
    </citation>
    <scope>NUCLEOTIDE SEQUENCE [LARGE SCALE GENOMIC DNA]</scope>
    <source>
        <strain evidence="3 4">GH-19</strain>
    </source>
</reference>
<feature type="coiled-coil region" evidence="1">
    <location>
        <begin position="489"/>
        <end position="579"/>
    </location>
</feature>
<dbReference type="EMBL" id="JBANRG010000030">
    <property type="protein sequence ID" value="KAK7451713.1"/>
    <property type="molecule type" value="Genomic_DNA"/>
</dbReference>
<organism evidence="3 4">
    <name type="scientific">Marasmiellus scandens</name>
    <dbReference type="NCBI Taxonomy" id="2682957"/>
    <lineage>
        <taxon>Eukaryota</taxon>
        <taxon>Fungi</taxon>
        <taxon>Dikarya</taxon>
        <taxon>Basidiomycota</taxon>
        <taxon>Agaricomycotina</taxon>
        <taxon>Agaricomycetes</taxon>
        <taxon>Agaricomycetidae</taxon>
        <taxon>Agaricales</taxon>
        <taxon>Marasmiineae</taxon>
        <taxon>Omphalotaceae</taxon>
        <taxon>Marasmiellus</taxon>
    </lineage>
</organism>
<keyword evidence="4" id="KW-1185">Reference proteome</keyword>
<feature type="compositionally biased region" description="Polar residues" evidence="2">
    <location>
        <begin position="465"/>
        <end position="479"/>
    </location>
</feature>
<name>A0ABR1J8K6_9AGAR</name>
<evidence type="ECO:0000256" key="2">
    <source>
        <dbReference type="SAM" id="MobiDB-lite"/>
    </source>
</evidence>